<gene>
    <name evidence="2" type="ORF">Vretifemale_1414</name>
    <name evidence="3" type="ORF">Vretimale_3786</name>
</gene>
<evidence type="ECO:0000313" key="5">
    <source>
        <dbReference type="Proteomes" id="UP000747110"/>
    </source>
</evidence>
<evidence type="ECO:0000313" key="4">
    <source>
        <dbReference type="Proteomes" id="UP000722791"/>
    </source>
</evidence>
<keyword evidence="1" id="KW-0175">Coiled coil</keyword>
<sequence>MAALVSTIEAGVIMLTTLCDISASIADFMYREVTRNPREAVESAIRVLGYAASRIAVGKFIEQDELRVFYKRPEELTSMTLSMLRKEVAPLRSDDTKAAELEKMMTAQNAQLAAKDALISQLRNELAGAKAGLGTQVASTTQEVDEALVQEMNRTVDQLKRTTEQLQMTKAALKEELEDLRHQVLTLNKERDELVGALRAAEAKHQRVLADLNDQVAVLQQRLEAQSAQLQQQEIAMLELRREALRPAVELIAAHLQPKNLEWDDLLVRARNLKTTSMWTCAHEVPPSAAHTTATVAVVRSSERSQLQQQQQLQQGHRSCRGATAATVTTPALEAVTPVYHAGGECRLLDQSAPAGSTTSNTRFEDIDTLYQIPKMPMGCYT</sequence>
<evidence type="ECO:0000313" key="2">
    <source>
        <dbReference type="EMBL" id="GIL70691.1"/>
    </source>
</evidence>
<name>A0A8J4DFW5_9CHLO</name>
<evidence type="ECO:0000256" key="1">
    <source>
        <dbReference type="SAM" id="Coils"/>
    </source>
</evidence>
<dbReference type="Gene3D" id="1.10.287.1490">
    <property type="match status" value="1"/>
</dbReference>
<protein>
    <submittedName>
        <fullName evidence="3">Uncharacterized protein</fullName>
    </submittedName>
</protein>
<reference evidence="3" key="1">
    <citation type="journal article" date="2021" name="Proc. Natl. Acad. Sci. U.S.A.">
        <title>Three genomes in the algal genus Volvox reveal the fate of a haploid sex-determining region after a transition to homothallism.</title>
        <authorList>
            <person name="Yamamoto K."/>
            <person name="Hamaji T."/>
            <person name="Kawai-Toyooka H."/>
            <person name="Matsuzaki R."/>
            <person name="Takahashi F."/>
            <person name="Nishimura Y."/>
            <person name="Kawachi M."/>
            <person name="Noguchi H."/>
            <person name="Minakuchi Y."/>
            <person name="Umen J.G."/>
            <person name="Toyoda A."/>
            <person name="Nozaki H."/>
        </authorList>
    </citation>
    <scope>NUCLEOTIDE SEQUENCE</scope>
    <source>
        <strain evidence="3">NIES-3785</strain>
        <strain evidence="2">NIES-3786</strain>
    </source>
</reference>
<dbReference type="Proteomes" id="UP000747110">
    <property type="component" value="Unassembled WGS sequence"/>
</dbReference>
<dbReference type="Proteomes" id="UP000722791">
    <property type="component" value="Unassembled WGS sequence"/>
</dbReference>
<keyword evidence="5" id="KW-1185">Reference proteome</keyword>
<comment type="caution">
    <text evidence="3">The sequence shown here is derived from an EMBL/GenBank/DDBJ whole genome shotgun (WGS) entry which is preliminary data.</text>
</comment>
<feature type="coiled-coil region" evidence="1">
    <location>
        <begin position="149"/>
        <end position="243"/>
    </location>
</feature>
<dbReference type="EMBL" id="BNCQ01000005">
    <property type="protein sequence ID" value="GIL98419.1"/>
    <property type="molecule type" value="Genomic_DNA"/>
</dbReference>
<proteinExistence type="predicted"/>
<dbReference type="OrthoDB" id="10429848at2759"/>
<accession>A0A8J4DFW5</accession>
<evidence type="ECO:0000313" key="3">
    <source>
        <dbReference type="EMBL" id="GIL98419.1"/>
    </source>
</evidence>
<dbReference type="AlphaFoldDB" id="A0A8J4DFW5"/>
<dbReference type="EMBL" id="BNCP01000002">
    <property type="protein sequence ID" value="GIL70691.1"/>
    <property type="molecule type" value="Genomic_DNA"/>
</dbReference>
<organism evidence="3 4">
    <name type="scientific">Volvox reticuliferus</name>
    <dbReference type="NCBI Taxonomy" id="1737510"/>
    <lineage>
        <taxon>Eukaryota</taxon>
        <taxon>Viridiplantae</taxon>
        <taxon>Chlorophyta</taxon>
        <taxon>core chlorophytes</taxon>
        <taxon>Chlorophyceae</taxon>
        <taxon>CS clade</taxon>
        <taxon>Chlamydomonadales</taxon>
        <taxon>Volvocaceae</taxon>
        <taxon>Volvox</taxon>
    </lineage>
</organism>